<keyword evidence="2" id="KW-1185">Reference proteome</keyword>
<proteinExistence type="predicted"/>
<comment type="caution">
    <text evidence="1">The sequence shown here is derived from an EMBL/GenBank/DDBJ whole genome shotgun (WGS) entry which is preliminary data.</text>
</comment>
<gene>
    <name evidence="1" type="ORF">Pmani_040241</name>
</gene>
<organism evidence="1 2">
    <name type="scientific">Petrolisthes manimaculis</name>
    <dbReference type="NCBI Taxonomy" id="1843537"/>
    <lineage>
        <taxon>Eukaryota</taxon>
        <taxon>Metazoa</taxon>
        <taxon>Ecdysozoa</taxon>
        <taxon>Arthropoda</taxon>
        <taxon>Crustacea</taxon>
        <taxon>Multicrustacea</taxon>
        <taxon>Malacostraca</taxon>
        <taxon>Eumalacostraca</taxon>
        <taxon>Eucarida</taxon>
        <taxon>Decapoda</taxon>
        <taxon>Pleocyemata</taxon>
        <taxon>Anomura</taxon>
        <taxon>Galatheoidea</taxon>
        <taxon>Porcellanidae</taxon>
        <taxon>Petrolisthes</taxon>
    </lineage>
</organism>
<reference evidence="1" key="1">
    <citation type="submission" date="2023-11" db="EMBL/GenBank/DDBJ databases">
        <title>Genome assemblies of two species of porcelain crab, Petrolisthes cinctipes and Petrolisthes manimaculis (Anomura: Porcellanidae).</title>
        <authorList>
            <person name="Angst P."/>
        </authorList>
    </citation>
    <scope>NUCLEOTIDE SEQUENCE</scope>
    <source>
        <strain evidence="1">PB745_02</strain>
        <tissue evidence="1">Gill</tissue>
    </source>
</reference>
<dbReference type="AlphaFoldDB" id="A0AAE1TIL7"/>
<evidence type="ECO:0000313" key="2">
    <source>
        <dbReference type="Proteomes" id="UP001292094"/>
    </source>
</evidence>
<protein>
    <submittedName>
        <fullName evidence="1">Uncharacterized protein</fullName>
    </submittedName>
</protein>
<name>A0AAE1TIL7_9EUCA</name>
<evidence type="ECO:0000313" key="1">
    <source>
        <dbReference type="EMBL" id="KAK4286668.1"/>
    </source>
</evidence>
<sequence>MDERVWVRDGLGRVELEGKNAKEEQWNGGEKCNGGTVEWRGEGEERRGRGWRGTYCHAPSFLYLLTIPTAPTSLDVLEPAAGHSLRVSRHTTNSNIL</sequence>
<dbReference type="EMBL" id="JAWZYT010007428">
    <property type="protein sequence ID" value="KAK4286668.1"/>
    <property type="molecule type" value="Genomic_DNA"/>
</dbReference>
<accession>A0AAE1TIL7</accession>
<dbReference type="Proteomes" id="UP001292094">
    <property type="component" value="Unassembled WGS sequence"/>
</dbReference>